<name>A0A7G1NRJ8_9ACTN</name>
<evidence type="ECO:0000313" key="1">
    <source>
        <dbReference type="EMBL" id="BCL25878.1"/>
    </source>
</evidence>
<dbReference type="Proteomes" id="UP000516444">
    <property type="component" value="Chromosome"/>
</dbReference>
<dbReference type="EMBL" id="AP023440">
    <property type="protein sequence ID" value="BCL25878.1"/>
    <property type="molecule type" value="Genomic_DNA"/>
</dbReference>
<accession>A0A7G1NRJ8</accession>
<dbReference type="KEGG" id="sgm:GCM10017557_07370"/>
<dbReference type="AlphaFoldDB" id="A0A7G1NRJ8"/>
<protein>
    <submittedName>
        <fullName evidence="1">Uncharacterized protein</fullName>
    </submittedName>
</protein>
<organism evidence="1 2">
    <name type="scientific">Streptomyces aurantiacus</name>
    <dbReference type="NCBI Taxonomy" id="47760"/>
    <lineage>
        <taxon>Bacteria</taxon>
        <taxon>Bacillati</taxon>
        <taxon>Actinomycetota</taxon>
        <taxon>Actinomycetes</taxon>
        <taxon>Kitasatosporales</taxon>
        <taxon>Streptomycetaceae</taxon>
        <taxon>Streptomyces</taxon>
        <taxon>Streptomyces aurantiacus group</taxon>
    </lineage>
</organism>
<evidence type="ECO:0000313" key="2">
    <source>
        <dbReference type="Proteomes" id="UP000516444"/>
    </source>
</evidence>
<sequence>MQKNANDVTRYNVPIVLWSVVVSQRTAADPGRRPAREGASAGVTVLLSMPRLCPRDLPTSHLSEATRITETGVTIEGLPDTYGT</sequence>
<reference evidence="1 2" key="1">
    <citation type="journal article" date="2014" name="Int. J. Syst. Evol. Microbiol.">
        <title>Complete genome sequence of Corynebacterium casei LMG S-19264T (=DSM 44701T), isolated from a smear-ripened cheese.</title>
        <authorList>
            <consortium name="US DOE Joint Genome Institute (JGI-PGF)"/>
            <person name="Walter F."/>
            <person name="Albersmeier A."/>
            <person name="Kalinowski J."/>
            <person name="Ruckert C."/>
        </authorList>
    </citation>
    <scope>NUCLEOTIDE SEQUENCE [LARGE SCALE GENOMIC DNA]</scope>
    <source>
        <strain evidence="1 2">JCM 4677</strain>
    </source>
</reference>
<keyword evidence="2" id="KW-1185">Reference proteome</keyword>
<gene>
    <name evidence="1" type="ORF">GCM10017557_07370</name>
</gene>
<proteinExistence type="predicted"/>